<accession>A0A2A2T506</accession>
<dbReference type="Proteomes" id="UP000217780">
    <property type="component" value="Unassembled WGS sequence"/>
</dbReference>
<dbReference type="InterPro" id="IPR036291">
    <property type="entry name" value="NAD(P)-bd_dom_sf"/>
</dbReference>
<evidence type="ECO:0000256" key="1">
    <source>
        <dbReference type="ARBA" id="ARBA00023027"/>
    </source>
</evidence>
<dbReference type="SUPFAM" id="SSF51735">
    <property type="entry name" value="NAD(P)-binding Rossmann-fold domains"/>
    <property type="match status" value="1"/>
</dbReference>
<comment type="caution">
    <text evidence="3">The sequence shown here is derived from an EMBL/GenBank/DDBJ whole genome shotgun (WGS) entry which is preliminary data.</text>
</comment>
<evidence type="ECO:0000259" key="2">
    <source>
        <dbReference type="Pfam" id="PF01370"/>
    </source>
</evidence>
<evidence type="ECO:0000313" key="4">
    <source>
        <dbReference type="Proteomes" id="UP000217780"/>
    </source>
</evidence>
<proteinExistence type="predicted"/>
<evidence type="ECO:0000313" key="3">
    <source>
        <dbReference type="EMBL" id="PAX16617.1"/>
    </source>
</evidence>
<dbReference type="GeneID" id="93874320"/>
<name>A0A2A2T506_9BURK</name>
<dbReference type="EMBL" id="NTBI01000006">
    <property type="protein sequence ID" value="PAX16617.1"/>
    <property type="molecule type" value="Genomic_DNA"/>
</dbReference>
<dbReference type="RefSeq" id="WP_095542264.1">
    <property type="nucleotide sequence ID" value="NZ_NSJC01000006.1"/>
</dbReference>
<feature type="domain" description="NAD-dependent epimerase/dehydratase" evidence="2">
    <location>
        <begin position="4"/>
        <end position="239"/>
    </location>
</feature>
<gene>
    <name evidence="3" type="ORF">CLI92_07710</name>
</gene>
<organism evidence="3 4">
    <name type="scientific">Vandammella animalimorsus</name>
    <dbReference type="NCBI Taxonomy" id="2029117"/>
    <lineage>
        <taxon>Bacteria</taxon>
        <taxon>Pseudomonadati</taxon>
        <taxon>Pseudomonadota</taxon>
        <taxon>Betaproteobacteria</taxon>
        <taxon>Burkholderiales</taxon>
        <taxon>Comamonadaceae</taxon>
        <taxon>Vandammella</taxon>
    </lineage>
</organism>
<dbReference type="CDD" id="cd05253">
    <property type="entry name" value="UDP_GE_SDE_e"/>
    <property type="match status" value="1"/>
</dbReference>
<dbReference type="Gene3D" id="3.40.50.720">
    <property type="entry name" value="NAD(P)-binding Rossmann-like Domain"/>
    <property type="match status" value="1"/>
</dbReference>
<dbReference type="Pfam" id="PF01370">
    <property type="entry name" value="Epimerase"/>
    <property type="match status" value="1"/>
</dbReference>
<dbReference type="AlphaFoldDB" id="A0A2A2T506"/>
<reference evidence="3 4" key="1">
    <citation type="submission" date="2017-08" db="EMBL/GenBank/DDBJ databases">
        <title>WGS of Clinical strains of the CDC Group NO-1 linked to zoonotic infections in humans.</title>
        <authorList>
            <person name="Bernier A.-M."/>
            <person name="Bernard K."/>
        </authorList>
    </citation>
    <scope>NUCLEOTIDE SEQUENCE [LARGE SCALE GENOMIC DNA]</scope>
    <source>
        <strain evidence="3 4">NML91-0035</strain>
    </source>
</reference>
<dbReference type="InterPro" id="IPR001509">
    <property type="entry name" value="Epimerase_deHydtase"/>
</dbReference>
<keyword evidence="1" id="KW-0520">NAD</keyword>
<sequence length="336" mass="37696">MKKVIVTGCAGFIGMHCTQTLLAQGYEVFGIDDLNEYYDPSLKMARLSNLKNHQNFQFEEMDISNCAAVSQIFKRARPVRVLHLAAQAGVRYSLEQPKKYTDSNLIGFANILEGCRLSQVEHLVFASSSSVYGGNTKMPLSESDAVDHPISYYAATKKANEIMAHTYAHLYSIPCTGLRFFTVYGPWGRPDMALFKFTQSMLAGEPIELYGNGQLVRDFTYIDDIVEGVLRILAKPATSDMLFDPMNPNPSTSCAPYRIFNIGNSRPKTIMDYVAALELALGFEAKKIFLPLQPGDMKKTAADTHALSSWIGFVPNTPIRVGVNRFVQWYREYYKK</sequence>
<protein>
    <submittedName>
        <fullName evidence="3">Capsular biosynthesis protein CpsI</fullName>
    </submittedName>
</protein>
<dbReference type="PANTHER" id="PTHR43574">
    <property type="entry name" value="EPIMERASE-RELATED"/>
    <property type="match status" value="1"/>
</dbReference>
<dbReference type="PRINTS" id="PR01713">
    <property type="entry name" value="NUCEPIMERASE"/>
</dbReference>